<comment type="caution">
    <text evidence="1">The sequence shown here is derived from an EMBL/GenBank/DDBJ whole genome shotgun (WGS) entry which is preliminary data.</text>
</comment>
<protein>
    <submittedName>
        <fullName evidence="1">PadR family transcriptional regulator</fullName>
    </submittedName>
</protein>
<dbReference type="Proteomes" id="UP000194945">
    <property type="component" value="Unassembled WGS sequence"/>
</dbReference>
<gene>
    <name evidence="1" type="ORF">BK730_01005</name>
</gene>
<name>A0A2C9YLR9_9BACI</name>
<dbReference type="EMBL" id="NFDE01000002">
    <property type="protein sequence ID" value="OTX97837.1"/>
    <property type="molecule type" value="Genomic_DNA"/>
</dbReference>
<sequence length="41" mass="4825">MSNRRYNEKIVDISGEIADIFEKSLIYSGKYRLGYVEKKLP</sequence>
<accession>A0A2C9YLR9</accession>
<reference evidence="1 2" key="1">
    <citation type="submission" date="2016-10" db="EMBL/GenBank/DDBJ databases">
        <title>Comparative genomics of Bacillus thuringiensis reveals a path to pathogens against multiple invertebrate hosts.</title>
        <authorList>
            <person name="Zheng J."/>
            <person name="Gao Q."/>
            <person name="Liu H."/>
            <person name="Peng D."/>
            <person name="Ruan L."/>
            <person name="Sun M."/>
        </authorList>
    </citation>
    <scope>NUCLEOTIDE SEQUENCE [LARGE SCALE GENOMIC DNA]</scope>
    <source>
        <strain evidence="1">BGSC 4BK1</strain>
    </source>
</reference>
<organism evidence="1 2">
    <name type="scientific">Bacillus wiedmannii</name>
    <dbReference type="NCBI Taxonomy" id="1890302"/>
    <lineage>
        <taxon>Bacteria</taxon>
        <taxon>Bacillati</taxon>
        <taxon>Bacillota</taxon>
        <taxon>Bacilli</taxon>
        <taxon>Bacillales</taxon>
        <taxon>Bacillaceae</taxon>
        <taxon>Bacillus</taxon>
        <taxon>Bacillus cereus group</taxon>
    </lineage>
</organism>
<dbReference type="AlphaFoldDB" id="A0A2C9YLR9"/>
<proteinExistence type="predicted"/>
<evidence type="ECO:0000313" key="2">
    <source>
        <dbReference type="Proteomes" id="UP000194945"/>
    </source>
</evidence>
<evidence type="ECO:0000313" key="1">
    <source>
        <dbReference type="EMBL" id="OTX97837.1"/>
    </source>
</evidence>